<dbReference type="SUPFAM" id="SSF55120">
    <property type="entry name" value="Pseudouridine synthase"/>
    <property type="match status" value="1"/>
</dbReference>
<dbReference type="STRING" id="98804.BTSPAZIEG_0251"/>
<dbReference type="CDD" id="cd02573">
    <property type="entry name" value="PseudoU_synth_EcTruB"/>
    <property type="match status" value="1"/>
</dbReference>
<proteinExistence type="inferred from homology"/>
<evidence type="ECO:0000256" key="2">
    <source>
        <dbReference type="ARBA" id="ARBA00005642"/>
    </source>
</evidence>
<keyword evidence="4 5" id="KW-0413">Isomerase</keyword>
<evidence type="ECO:0000259" key="8">
    <source>
        <dbReference type="Pfam" id="PF16198"/>
    </source>
</evidence>
<dbReference type="NCBIfam" id="TIGR00431">
    <property type="entry name" value="TruB"/>
    <property type="match status" value="1"/>
</dbReference>
<evidence type="ECO:0000313" key="10">
    <source>
        <dbReference type="Proteomes" id="UP000243633"/>
    </source>
</evidence>
<dbReference type="RefSeq" id="WP_075472688.1">
    <property type="nucleotide sequence ID" value="NZ_CP135003.1"/>
</dbReference>
<evidence type="ECO:0000256" key="1">
    <source>
        <dbReference type="ARBA" id="ARBA00000385"/>
    </source>
</evidence>
<feature type="domain" description="Pseudouridine synthase II N-terminal" evidence="6">
    <location>
        <begin position="31"/>
        <end position="178"/>
    </location>
</feature>
<keyword evidence="10" id="KW-1185">Reference proteome</keyword>
<dbReference type="Pfam" id="PF09157">
    <property type="entry name" value="TruB-C_2"/>
    <property type="match status" value="1"/>
</dbReference>
<dbReference type="Proteomes" id="UP000243633">
    <property type="component" value="Chromosome 1"/>
</dbReference>
<dbReference type="Pfam" id="PF01509">
    <property type="entry name" value="TruB_N"/>
    <property type="match status" value="1"/>
</dbReference>
<evidence type="ECO:0000259" key="6">
    <source>
        <dbReference type="Pfam" id="PF01509"/>
    </source>
</evidence>
<dbReference type="EMBL" id="LN890285">
    <property type="protein sequence ID" value="CUR53223.1"/>
    <property type="molecule type" value="Genomic_DNA"/>
</dbReference>
<dbReference type="Gene3D" id="2.30.130.10">
    <property type="entry name" value="PUA domain"/>
    <property type="match status" value="1"/>
</dbReference>
<name>A0A170PBX4_BUCTT</name>
<dbReference type="Gene3D" id="3.30.2350.10">
    <property type="entry name" value="Pseudouridine synthase"/>
    <property type="match status" value="1"/>
</dbReference>
<dbReference type="InterPro" id="IPR032819">
    <property type="entry name" value="TruB_C"/>
</dbReference>
<dbReference type="InterPro" id="IPR036974">
    <property type="entry name" value="PUA_sf"/>
</dbReference>
<dbReference type="PANTHER" id="PTHR13767">
    <property type="entry name" value="TRNA-PSEUDOURIDINE SYNTHASE"/>
    <property type="match status" value="1"/>
</dbReference>
<feature type="active site" description="Nucleophile" evidence="5">
    <location>
        <position position="46"/>
    </location>
</feature>
<dbReference type="SUPFAM" id="SSF88697">
    <property type="entry name" value="PUA domain-like"/>
    <property type="match status" value="1"/>
</dbReference>
<dbReference type="GO" id="GO:1990481">
    <property type="term" value="P:mRNA pseudouridine synthesis"/>
    <property type="evidence" value="ECO:0007669"/>
    <property type="project" value="TreeGrafter"/>
</dbReference>
<evidence type="ECO:0000256" key="3">
    <source>
        <dbReference type="ARBA" id="ARBA00022694"/>
    </source>
</evidence>
<dbReference type="HAMAP" id="MF_01080">
    <property type="entry name" value="TruB_bact"/>
    <property type="match status" value="1"/>
</dbReference>
<dbReference type="InterPro" id="IPR020103">
    <property type="entry name" value="PsdUridine_synth_cat_dom_sf"/>
</dbReference>
<feature type="binding site" evidence="5">
    <location>
        <position position="41"/>
    </location>
    <ligand>
        <name>substrate</name>
    </ligand>
</feature>
<comment type="function">
    <text evidence="5">Responsible for synthesis of pseudouridine from uracil-55 in the psi GC loop of transfer RNAs.</text>
</comment>
<reference evidence="10" key="1">
    <citation type="submission" date="2015-10" db="EMBL/GenBank/DDBJ databases">
        <authorList>
            <person name="Manzano-Marin A."/>
            <person name="Manzano-Marin A."/>
        </authorList>
    </citation>
    <scope>NUCLEOTIDE SEQUENCE [LARGE SCALE GENOMIC DNA]</scope>
    <source>
        <strain evidence="10">BTs</strain>
    </source>
</reference>
<evidence type="ECO:0000313" key="9">
    <source>
        <dbReference type="EMBL" id="CUR53223.1"/>
    </source>
</evidence>
<dbReference type="PATRIC" id="fig|98804.3.peg.238"/>
<feature type="domain" description="tRNA pseudouridylate synthase B C-terminal" evidence="8">
    <location>
        <begin position="179"/>
        <end position="247"/>
    </location>
</feature>
<dbReference type="PANTHER" id="PTHR13767:SF2">
    <property type="entry name" value="PSEUDOURIDYLATE SYNTHASE TRUB1"/>
    <property type="match status" value="1"/>
</dbReference>
<dbReference type="Pfam" id="PF16198">
    <property type="entry name" value="TruB_C_2"/>
    <property type="match status" value="1"/>
</dbReference>
<feature type="domain" description="tRNA pseudouridine synthase II TruB subfamily 1 C-terminal" evidence="7">
    <location>
        <begin position="251"/>
        <end position="308"/>
    </location>
</feature>
<evidence type="ECO:0000256" key="4">
    <source>
        <dbReference type="ARBA" id="ARBA00023235"/>
    </source>
</evidence>
<dbReference type="InterPro" id="IPR002501">
    <property type="entry name" value="PsdUridine_synth_N"/>
</dbReference>
<accession>A0A170PBX4</accession>
<organism evidence="9 10">
    <name type="scientific">Buchnera aphidicola subsp. Tuberolachnus salignus</name>
    <dbReference type="NCBI Taxonomy" id="98804"/>
    <lineage>
        <taxon>Bacteria</taxon>
        <taxon>Pseudomonadati</taxon>
        <taxon>Pseudomonadota</taxon>
        <taxon>Gammaproteobacteria</taxon>
        <taxon>Enterobacterales</taxon>
        <taxon>Erwiniaceae</taxon>
        <taxon>Buchnera</taxon>
    </lineage>
</organism>
<dbReference type="AlphaFoldDB" id="A0A170PBX4"/>
<dbReference type="GO" id="GO:0031119">
    <property type="term" value="P:tRNA pseudouridine synthesis"/>
    <property type="evidence" value="ECO:0007669"/>
    <property type="project" value="UniProtKB-UniRule"/>
</dbReference>
<dbReference type="InterPro" id="IPR015240">
    <property type="entry name" value="tRNA_sdUridine_synth_fam1_C"/>
</dbReference>
<dbReference type="InterPro" id="IPR014780">
    <property type="entry name" value="tRNA_psdUridine_synth_TruB"/>
</dbReference>
<dbReference type="GO" id="GO:0003723">
    <property type="term" value="F:RNA binding"/>
    <property type="evidence" value="ECO:0007669"/>
    <property type="project" value="InterPro"/>
</dbReference>
<protein>
    <recommendedName>
        <fullName evidence="5">tRNA pseudouridine synthase B</fullName>
        <ecNumber evidence="5">5.4.99.25</ecNumber>
    </recommendedName>
    <alternativeName>
        <fullName evidence="5">tRNA pseudouridine(55) synthase</fullName>
        <shortName evidence="5">Psi55 synthase</shortName>
    </alternativeName>
    <alternativeName>
        <fullName evidence="5">tRNA pseudouridylate synthase</fullName>
    </alternativeName>
    <alternativeName>
        <fullName evidence="5">tRNA-uridine isomerase</fullName>
    </alternativeName>
</protein>
<feature type="binding site" evidence="5">
    <location>
        <position position="177"/>
    </location>
    <ligand>
        <name>substrate</name>
    </ligand>
</feature>
<keyword evidence="3 5" id="KW-0819">tRNA processing</keyword>
<dbReference type="InterPro" id="IPR015947">
    <property type="entry name" value="PUA-like_sf"/>
</dbReference>
<evidence type="ECO:0000259" key="7">
    <source>
        <dbReference type="Pfam" id="PF09157"/>
    </source>
</evidence>
<comment type="catalytic activity">
    <reaction evidence="1 5">
        <text>uridine(55) in tRNA = pseudouridine(55) in tRNA</text>
        <dbReference type="Rhea" id="RHEA:42532"/>
        <dbReference type="Rhea" id="RHEA-COMP:10101"/>
        <dbReference type="Rhea" id="RHEA-COMP:10102"/>
        <dbReference type="ChEBI" id="CHEBI:65314"/>
        <dbReference type="ChEBI" id="CHEBI:65315"/>
        <dbReference type="EC" id="5.4.99.25"/>
    </reaction>
</comment>
<gene>
    <name evidence="5 9" type="primary">truB</name>
    <name evidence="9" type="ORF">BTSPAZIEG_0251</name>
</gene>
<dbReference type="EC" id="5.4.99.25" evidence="5"/>
<sequence length="313" mass="35865">MKFNKYSNIDGLLLLDKPKGLSSNTILQHVKSIFSVKKAGHIGSLDPLATGMLPICFGRATKFSKYLLHSKKKYHVIAQLGENTSTGDISGICTNKKKVNIKLEKIIQILKKFHGIIQQIPSMYSAIKFQGIPLYKYARKGIIINRKKRILKIYKIVCLQYLYEFLELKIICSKGTYIRSLIEDIGKNLGCGAHVVYLRRLSVGPYNISNLTTLSQIYIKKYNTKFQKISNFSQNIKKYLLPLHSLVTEYPKIYLNEKEVFFFKNGKIIFLKKKKEIGLVQVLQKNTQDFIGMGKIKINNTLIVDRVLSHVLI</sequence>
<dbReference type="OrthoDB" id="9802309at2"/>
<feature type="binding site" evidence="5">
    <location>
        <position position="198"/>
    </location>
    <ligand>
        <name>substrate</name>
    </ligand>
</feature>
<comment type="similarity">
    <text evidence="2 5">Belongs to the pseudouridine synthase TruB family. Type 1 subfamily.</text>
</comment>
<evidence type="ECO:0000256" key="5">
    <source>
        <dbReference type="HAMAP-Rule" id="MF_01080"/>
    </source>
</evidence>
<feature type="binding site" evidence="5">
    <location>
        <position position="74"/>
    </location>
    <ligand>
        <name>substrate</name>
    </ligand>
</feature>
<dbReference type="GO" id="GO:0160148">
    <property type="term" value="F:tRNA pseudouridine(55) synthase activity"/>
    <property type="evidence" value="ECO:0007669"/>
    <property type="project" value="UniProtKB-EC"/>
</dbReference>